<dbReference type="GO" id="GO:0002224">
    <property type="term" value="P:toll-like receptor signaling pathway"/>
    <property type="evidence" value="ECO:0007669"/>
    <property type="project" value="Ensembl"/>
</dbReference>
<dbReference type="GO" id="GO:1905748">
    <property type="term" value="P:hard palate morphogenesis"/>
    <property type="evidence" value="ECO:0007669"/>
    <property type="project" value="Ensembl"/>
</dbReference>
<dbReference type="SUPFAM" id="SSF49879">
    <property type="entry name" value="SMAD/FHA domain"/>
    <property type="match status" value="1"/>
</dbReference>
<dbReference type="GO" id="GO:0002244">
    <property type="term" value="P:hematopoietic progenitor cell differentiation"/>
    <property type="evidence" value="ECO:0007669"/>
    <property type="project" value="Ensembl"/>
</dbReference>
<dbReference type="KEGG" id="rfq:117016515"/>
<dbReference type="GO" id="GO:1902238">
    <property type="term" value="P:regulation of intrinsic apoptotic signaling pathway in response to osmotic stress by p53 class mediator"/>
    <property type="evidence" value="ECO:0007669"/>
    <property type="project" value="Ensembl"/>
</dbReference>
<dbReference type="GeneID" id="117016515"/>
<dbReference type="GO" id="GO:0030432">
    <property type="term" value="P:peristalsis"/>
    <property type="evidence" value="ECO:0007669"/>
    <property type="project" value="Ensembl"/>
</dbReference>
<dbReference type="GeneTree" id="ENSGT00940000154589"/>
<sequence length="189" mass="20910">MERPHTVLQVSLHHPTKDPAIFATVPSRLQHDISPLLVGRGPEAHLQLQLPRLSRQHLSLEPYREMGSAGLAFSLKTLSRRGCVWVNGLTLRFLEQVRLSTVNRVTFSGVQMVIRIEGGPSLEDFVCCFHVSPSPLIYRLQAEETDEWEDIPPGAACPGFRAEGSRSPGLSPWPFLDWGQPSPGGGTKI</sequence>
<accession>A0A671EB51</accession>
<dbReference type="GO" id="GO:0007356">
    <property type="term" value="P:thorax and anterior abdomen determination"/>
    <property type="evidence" value="ECO:0007669"/>
    <property type="project" value="Ensembl"/>
</dbReference>
<dbReference type="InterPro" id="IPR008984">
    <property type="entry name" value="SMAD_FHA_dom_sf"/>
</dbReference>
<dbReference type="GO" id="GO:1901078">
    <property type="term" value="P:negative regulation of relaxation of muscle"/>
    <property type="evidence" value="ECO:0007669"/>
    <property type="project" value="Ensembl"/>
</dbReference>
<protein>
    <submittedName>
        <fullName evidence="3 4">TIFA inhibitor</fullName>
    </submittedName>
</protein>
<dbReference type="PANTHER" id="PTHR31266">
    <property type="entry name" value="TRAF-INTERACTING PROTEIN WITH FHA DOMAIN-CONTAINING PROTEIN A FAMILY MEMBER"/>
    <property type="match status" value="1"/>
</dbReference>
<dbReference type="GO" id="GO:0031223">
    <property type="term" value="P:auditory behavior"/>
    <property type="evidence" value="ECO:0007669"/>
    <property type="project" value="Ensembl"/>
</dbReference>
<dbReference type="Proteomes" id="UP000472240">
    <property type="component" value="Chromosome 24"/>
</dbReference>
<dbReference type="GO" id="GO:0021650">
    <property type="term" value="P:vestibulocochlear nerve formation"/>
    <property type="evidence" value="ECO:0007669"/>
    <property type="project" value="Ensembl"/>
</dbReference>
<gene>
    <name evidence="4" type="primary">TIFAB</name>
    <name evidence="3" type="ORF">mRhiFer1_016912</name>
</gene>
<evidence type="ECO:0000313" key="4">
    <source>
        <dbReference type="Ensembl" id="ENSRFEP00010008933.1"/>
    </source>
</evidence>
<dbReference type="PANTHER" id="PTHR31266:SF3">
    <property type="entry name" value="TRAF-INTERACTING PROTEIN WITH FHA DOMAIN-CONTAINING PROTEIN B"/>
    <property type="match status" value="1"/>
</dbReference>
<dbReference type="RefSeq" id="XP_032951731.1">
    <property type="nucleotide sequence ID" value="XM_033095840.1"/>
</dbReference>
<feature type="domain" description="FHA" evidence="2">
    <location>
        <begin position="37"/>
        <end position="107"/>
    </location>
</feature>
<evidence type="ECO:0000256" key="1">
    <source>
        <dbReference type="SAM" id="MobiDB-lite"/>
    </source>
</evidence>
<dbReference type="GO" id="GO:0097094">
    <property type="term" value="P:craniofacial suture morphogenesis"/>
    <property type="evidence" value="ECO:0007669"/>
    <property type="project" value="Ensembl"/>
</dbReference>
<organism evidence="4 5">
    <name type="scientific">Rhinolophus ferrumequinum</name>
    <name type="common">Greater horseshoe bat</name>
    <dbReference type="NCBI Taxonomy" id="59479"/>
    <lineage>
        <taxon>Eukaryota</taxon>
        <taxon>Metazoa</taxon>
        <taxon>Chordata</taxon>
        <taxon>Craniata</taxon>
        <taxon>Vertebrata</taxon>
        <taxon>Euteleostomi</taxon>
        <taxon>Mammalia</taxon>
        <taxon>Eutheria</taxon>
        <taxon>Laurasiatheria</taxon>
        <taxon>Chiroptera</taxon>
        <taxon>Yinpterochiroptera</taxon>
        <taxon>Rhinolophoidea</taxon>
        <taxon>Rhinolophidae</taxon>
        <taxon>Rhinolophinae</taxon>
        <taxon>Rhinolophus</taxon>
    </lineage>
</organism>
<dbReference type="OrthoDB" id="9835751at2759"/>
<reference evidence="3 6" key="4">
    <citation type="journal article" date="2020" name="Nature">
        <title>Six reference-quality genomes reveal evolution of bat adaptations.</title>
        <authorList>
            <person name="Jebb D."/>
            <person name="Huang Z."/>
            <person name="Pippel M."/>
            <person name="Hughes G.M."/>
            <person name="Lavrichenko K."/>
            <person name="Devanna P."/>
            <person name="Winkler S."/>
            <person name="Jermiin L.S."/>
            <person name="Skirmuntt E.C."/>
            <person name="Katzourakis A."/>
            <person name="Burkitt-Gray L."/>
            <person name="Ray D.A."/>
            <person name="Sullivan K.A.M."/>
            <person name="Roscito J.G."/>
            <person name="Kirilenko B.M."/>
            <person name="Davalos L.M."/>
            <person name="Corthals A.P."/>
            <person name="Power M.L."/>
            <person name="Jones G."/>
            <person name="Ransome R.D."/>
            <person name="Dechmann D.K.N."/>
            <person name="Locatelli A.G."/>
            <person name="Puechmaille S.J."/>
            <person name="Fedrigo O."/>
            <person name="Jarvis E.D."/>
            <person name="Hiller M."/>
            <person name="Vernes S.C."/>
            <person name="Myers E.W."/>
            <person name="Teeling E.C."/>
        </authorList>
    </citation>
    <scope>NUCLEOTIDE SEQUENCE [LARGE SCALE GENOMIC DNA]</scope>
    <source>
        <strain evidence="3">MRhiFer1</strain>
        <tissue evidence="3">Lung</tissue>
    </source>
</reference>
<proteinExistence type="predicted"/>
<dbReference type="GO" id="GO:0035112">
    <property type="term" value="P:genitalia morphogenesis"/>
    <property type="evidence" value="ECO:0007669"/>
    <property type="project" value="Ensembl"/>
</dbReference>
<reference evidence="4 5" key="3">
    <citation type="submission" date="2018-12" db="EMBL/GenBank/DDBJ databases">
        <title>G10K-VGP greater horseshoe bat female genome, primary haplotype.</title>
        <authorList>
            <person name="Teeling E."/>
            <person name="Myers G."/>
            <person name="Vernes S."/>
            <person name="Pippel M."/>
            <person name="Winkler S."/>
            <person name="Fedrigo O."/>
            <person name="Rhie A."/>
            <person name="Koren S."/>
            <person name="Phillippy A."/>
            <person name="Lewin H."/>
            <person name="Damas J."/>
            <person name="Howe K."/>
            <person name="Mountcastle J."/>
            <person name="Jarvis E.D."/>
        </authorList>
    </citation>
    <scope>NUCLEOTIDE SEQUENCE [LARGE SCALE GENOMIC DNA]</scope>
</reference>
<dbReference type="GO" id="GO:0010468">
    <property type="term" value="P:regulation of gene expression"/>
    <property type="evidence" value="ECO:0007669"/>
    <property type="project" value="Ensembl"/>
</dbReference>
<reference evidence="4 5" key="2">
    <citation type="journal article" date="2018" name="Annu Rev Anim Biosci">
        <title>Bat Biology, Genomes, and the Bat1K Project: To Generate Chromosome-Level Genomes for All Living Bat Species.</title>
        <authorList>
            <person name="Teeling E.C."/>
            <person name="Vernes S.C."/>
            <person name="Davalos L.M."/>
            <person name="Ray D.A."/>
            <person name="Gilbert M.T.P."/>
            <person name="Myers E."/>
        </authorList>
    </citation>
    <scope>NUCLEOTIDE SEQUENCE</scope>
</reference>
<name>A0A671EB51_RHIFE</name>
<dbReference type="InterPro" id="IPR000253">
    <property type="entry name" value="FHA_dom"/>
</dbReference>
<dbReference type="InterPro" id="IPR033621">
    <property type="entry name" value="TIFA"/>
</dbReference>
<reference evidence="4" key="5">
    <citation type="submission" date="2025-05" db="UniProtKB">
        <authorList>
            <consortium name="Ensembl"/>
        </authorList>
    </citation>
    <scope>IDENTIFICATION</scope>
</reference>
<dbReference type="GO" id="GO:0021559">
    <property type="term" value="P:trigeminal nerve development"/>
    <property type="evidence" value="ECO:0007669"/>
    <property type="project" value="Ensembl"/>
</dbReference>
<dbReference type="GO" id="GO:0035800">
    <property type="term" value="F:deubiquitinase activator activity"/>
    <property type="evidence" value="ECO:0007669"/>
    <property type="project" value="Ensembl"/>
</dbReference>
<dbReference type="Gene3D" id="2.60.200.20">
    <property type="match status" value="1"/>
</dbReference>
<evidence type="ECO:0000313" key="5">
    <source>
        <dbReference type="Proteomes" id="UP000472240"/>
    </source>
</evidence>
<dbReference type="Proteomes" id="UP000585614">
    <property type="component" value="Unassembled WGS sequence"/>
</dbReference>
<dbReference type="Ensembl" id="ENSRFET00010009800.1">
    <property type="protein sequence ID" value="ENSRFEP00010008933.1"/>
    <property type="gene ID" value="ENSRFEG00010006105.1"/>
</dbReference>
<dbReference type="CTD" id="497189"/>
<reference evidence="4 5" key="1">
    <citation type="journal article" date="2015" name="Annu Rev Anim Biosci">
        <title>The Genome 10K Project: a way forward.</title>
        <authorList>
            <person name="Koepfli K.P."/>
            <person name="Paten B."/>
            <person name="O'Brien S.J."/>
            <person name="Koepfli K.P."/>
            <person name="Paten B."/>
            <person name="Antunes A."/>
            <person name="Belov K."/>
            <person name="Bustamante C."/>
            <person name="Castoe T.A."/>
            <person name="Clawson H."/>
            <person name="Crawford A.J."/>
            <person name="Diekhans M."/>
            <person name="Distel D."/>
            <person name="Durbin R."/>
            <person name="Earl D."/>
            <person name="Fujita M.K."/>
            <person name="Gamble T."/>
            <person name="Georges A."/>
            <person name="Gemmell N."/>
            <person name="Gilbert M.T."/>
            <person name="Graves J.M."/>
            <person name="Green R.E."/>
            <person name="Hickey G."/>
            <person name="Jarvis E.D."/>
            <person name="Johnson W."/>
            <person name="Komissarov A."/>
            <person name="Korf I."/>
            <person name="Kuhn R."/>
            <person name="Larkin D.M."/>
            <person name="Lewin H."/>
            <person name="Lopez J.V."/>
            <person name="Ma J."/>
            <person name="Marques-Bonet T."/>
            <person name="Miller W."/>
            <person name="Murphy R."/>
            <person name="Pevzner P."/>
            <person name="Shapiro B."/>
            <person name="Steiner C."/>
            <person name="Tamazian G."/>
            <person name="Venkatesh B."/>
            <person name="Wang J."/>
            <person name="Wayne R."/>
            <person name="Wiley E."/>
            <person name="Yang H."/>
            <person name="Zhang G."/>
            <person name="Haussler D."/>
            <person name="Ryder O."/>
            <person name="O'Brien S.J."/>
        </authorList>
    </citation>
    <scope>NUCLEOTIDE SEQUENCE</scope>
</reference>
<dbReference type="GO" id="GO:0071626">
    <property type="term" value="P:mastication"/>
    <property type="evidence" value="ECO:0007669"/>
    <property type="project" value="Ensembl"/>
</dbReference>
<dbReference type="Pfam" id="PF00498">
    <property type="entry name" value="FHA"/>
    <property type="match status" value="1"/>
</dbReference>
<dbReference type="GO" id="GO:0031663">
    <property type="term" value="P:lipopolysaccharide-mediated signaling pathway"/>
    <property type="evidence" value="ECO:0007669"/>
    <property type="project" value="Ensembl"/>
</dbReference>
<dbReference type="OMA" id="PLIYRPQ"/>
<dbReference type="EMBL" id="JACAGC010000024">
    <property type="protein sequence ID" value="KAF6281459.1"/>
    <property type="molecule type" value="Genomic_DNA"/>
</dbReference>
<dbReference type="GO" id="GO:0050885">
    <property type="term" value="P:neuromuscular process controlling balance"/>
    <property type="evidence" value="ECO:0007669"/>
    <property type="project" value="Ensembl"/>
</dbReference>
<feature type="region of interest" description="Disordered" evidence="1">
    <location>
        <begin position="162"/>
        <end position="189"/>
    </location>
</feature>
<dbReference type="GO" id="GO:1905747">
    <property type="term" value="P:negative regulation of saliva secretion"/>
    <property type="evidence" value="ECO:0007669"/>
    <property type="project" value="Ensembl"/>
</dbReference>
<dbReference type="GO" id="GO:0030099">
    <property type="term" value="P:myeloid cell differentiation"/>
    <property type="evidence" value="ECO:0007669"/>
    <property type="project" value="Ensembl"/>
</dbReference>
<dbReference type="GO" id="GO:0098583">
    <property type="term" value="P:learned vocalization behavior"/>
    <property type="evidence" value="ECO:0007669"/>
    <property type="project" value="Ensembl"/>
</dbReference>
<dbReference type="GO" id="GO:0043123">
    <property type="term" value="P:positive regulation of canonical NF-kappaB signal transduction"/>
    <property type="evidence" value="ECO:0007669"/>
    <property type="project" value="InterPro"/>
</dbReference>
<dbReference type="AlphaFoldDB" id="A0A671EB51"/>
<keyword evidence="5" id="KW-1185">Reference proteome</keyword>
<dbReference type="GO" id="GO:0048634">
    <property type="term" value="P:regulation of muscle organ development"/>
    <property type="evidence" value="ECO:0007669"/>
    <property type="project" value="Ensembl"/>
</dbReference>
<dbReference type="GO" id="GO:0090103">
    <property type="term" value="P:cochlea morphogenesis"/>
    <property type="evidence" value="ECO:0007669"/>
    <property type="project" value="Ensembl"/>
</dbReference>
<evidence type="ECO:0000313" key="3">
    <source>
        <dbReference type="EMBL" id="KAF6281459.1"/>
    </source>
</evidence>
<evidence type="ECO:0000259" key="2">
    <source>
        <dbReference type="Pfam" id="PF00498"/>
    </source>
</evidence>
<evidence type="ECO:0000313" key="6">
    <source>
        <dbReference type="Proteomes" id="UP000585614"/>
    </source>
</evidence>